<evidence type="ECO:0000313" key="10">
    <source>
        <dbReference type="Proteomes" id="UP000058446"/>
    </source>
</evidence>
<evidence type="ECO:0000256" key="2">
    <source>
        <dbReference type="ARBA" id="ARBA00022679"/>
    </source>
</evidence>
<evidence type="ECO:0000256" key="6">
    <source>
        <dbReference type="ARBA" id="ARBA00022840"/>
    </source>
</evidence>
<dbReference type="GO" id="GO:0030145">
    <property type="term" value="F:manganese ion binding"/>
    <property type="evidence" value="ECO:0007669"/>
    <property type="project" value="UniProtKB-UniRule"/>
</dbReference>
<dbReference type="EMBL" id="CP006841">
    <property type="protein sequence ID" value="ALA68226.1"/>
    <property type="molecule type" value="Genomic_DNA"/>
</dbReference>
<protein>
    <recommendedName>
        <fullName evidence="8">Protein nucleotidyltransferase YdiU</fullName>
        <ecNumber evidence="8">2.7.7.-</ecNumber>
    </recommendedName>
    <alternativeName>
        <fullName evidence="8">Protein adenylyltransferase YdiU</fullName>
        <ecNumber evidence="8">2.7.7.108</ecNumber>
    </alternativeName>
    <alternativeName>
        <fullName evidence="8">Protein uridylyltransferase YdiU</fullName>
        <ecNumber evidence="8">2.7.7.-</ecNumber>
    </alternativeName>
</protein>
<feature type="binding site" evidence="8">
    <location>
        <position position="282"/>
    </location>
    <ligand>
        <name>Mg(2+)</name>
        <dbReference type="ChEBI" id="CHEBI:18420"/>
    </ligand>
</feature>
<name>A0A0K2H3E2_9CORY</name>
<dbReference type="InterPro" id="IPR003846">
    <property type="entry name" value="SelO"/>
</dbReference>
<sequence>MSTSPNQPDLPTSIPELAIEQEGFDAPSPSLVLLNDALATDLGFNPAWLRSEEGLRFLTGHGTETPGSLPVATAYAGHQFGNFAGLLGDGRALLLATVAGRPGLTGLKGQVGVPDKSTPTNAAASQATQLYEIQSKGTGPTPFSRGGDGKATLTSALREYLISEAMFALGVPTTRALAVIATGEDIYRGSQIPFDEQPPTSELQPGGIVVRVATSHLRVGTFELVARSGSDTMPRLINFAAARHRYDESAKRVLAGVVKRQADLVAQWMTCGFVHGVMNTDNASVSGETIDYGPCAFLDAHDPRAVFSSIDSTGRYAFGAQPTVAGWNLGRLAEALLPSLEETPDDALNTAREILGSFADEFASALTRHWLPKIGLPSSLADDPSATKLLRQWQSLLVKFGPDHTNVHRALISLTVPTDGNPLAEMPIARDEGQWPDAVAEWARKWESVREKKGVSKARARELMEAANPVYIPRNHLVTEALEQAGAGDTDLYLRLLEAVTHPFEAANFPTEFTLPAPAELGSFRSYCGT</sequence>
<comment type="cofactor">
    <cofactor evidence="8">
        <name>Mg(2+)</name>
        <dbReference type="ChEBI" id="CHEBI:18420"/>
    </cofactor>
    <cofactor evidence="8">
        <name>Mn(2+)</name>
        <dbReference type="ChEBI" id="CHEBI:29035"/>
    </cofactor>
</comment>
<comment type="catalytic activity">
    <reaction evidence="8">
        <text>L-tyrosyl-[protein] + ATP = O-(5'-adenylyl)-L-tyrosyl-[protein] + diphosphate</text>
        <dbReference type="Rhea" id="RHEA:54288"/>
        <dbReference type="Rhea" id="RHEA-COMP:10136"/>
        <dbReference type="Rhea" id="RHEA-COMP:13846"/>
        <dbReference type="ChEBI" id="CHEBI:30616"/>
        <dbReference type="ChEBI" id="CHEBI:33019"/>
        <dbReference type="ChEBI" id="CHEBI:46858"/>
        <dbReference type="ChEBI" id="CHEBI:83624"/>
        <dbReference type="EC" id="2.7.7.108"/>
    </reaction>
</comment>
<keyword evidence="7 8" id="KW-0460">Magnesium</keyword>
<evidence type="ECO:0000256" key="3">
    <source>
        <dbReference type="ARBA" id="ARBA00022695"/>
    </source>
</evidence>
<feature type="binding site" evidence="8">
    <location>
        <position position="90"/>
    </location>
    <ligand>
        <name>ATP</name>
        <dbReference type="ChEBI" id="CHEBI:30616"/>
    </ligand>
</feature>
<dbReference type="PANTHER" id="PTHR32057">
    <property type="entry name" value="PROTEIN ADENYLYLTRANSFERASE SELO, MITOCHONDRIAL"/>
    <property type="match status" value="1"/>
</dbReference>
<comment type="catalytic activity">
    <reaction evidence="8">
        <text>L-histidyl-[protein] + UTP = N(tele)-(5'-uridylyl)-L-histidyl-[protein] + diphosphate</text>
        <dbReference type="Rhea" id="RHEA:83891"/>
        <dbReference type="Rhea" id="RHEA-COMP:9745"/>
        <dbReference type="Rhea" id="RHEA-COMP:20239"/>
        <dbReference type="ChEBI" id="CHEBI:29979"/>
        <dbReference type="ChEBI" id="CHEBI:33019"/>
        <dbReference type="ChEBI" id="CHEBI:46398"/>
        <dbReference type="ChEBI" id="CHEBI:233474"/>
    </reaction>
</comment>
<dbReference type="GO" id="GO:0070733">
    <property type="term" value="F:AMPylase activity"/>
    <property type="evidence" value="ECO:0007669"/>
    <property type="project" value="UniProtKB-EC"/>
</dbReference>
<comment type="catalytic activity">
    <reaction evidence="8">
        <text>L-tyrosyl-[protein] + UTP = O-(5'-uridylyl)-L-tyrosyl-[protein] + diphosphate</text>
        <dbReference type="Rhea" id="RHEA:83887"/>
        <dbReference type="Rhea" id="RHEA-COMP:10136"/>
        <dbReference type="Rhea" id="RHEA-COMP:20238"/>
        <dbReference type="ChEBI" id="CHEBI:33019"/>
        <dbReference type="ChEBI" id="CHEBI:46398"/>
        <dbReference type="ChEBI" id="CHEBI:46858"/>
        <dbReference type="ChEBI" id="CHEBI:90602"/>
    </reaction>
</comment>
<organism evidence="9 10">
    <name type="scientific">Corynebacterium lactis RW2-5</name>
    <dbReference type="NCBI Taxonomy" id="1408189"/>
    <lineage>
        <taxon>Bacteria</taxon>
        <taxon>Bacillati</taxon>
        <taxon>Actinomycetota</taxon>
        <taxon>Actinomycetes</taxon>
        <taxon>Mycobacteriales</taxon>
        <taxon>Corynebacteriaceae</taxon>
        <taxon>Corynebacterium</taxon>
    </lineage>
</organism>
<feature type="binding site" evidence="8">
    <location>
        <position position="218"/>
    </location>
    <ligand>
        <name>ATP</name>
        <dbReference type="ChEBI" id="CHEBI:30616"/>
    </ligand>
</feature>
<feature type="binding site" evidence="8">
    <location>
        <position position="88"/>
    </location>
    <ligand>
        <name>ATP</name>
        <dbReference type="ChEBI" id="CHEBI:30616"/>
    </ligand>
</feature>
<dbReference type="STRING" id="1408189.CLAC_11675"/>
<accession>A0A0K2H3E2</accession>
<feature type="binding site" evidence="8">
    <location>
        <position position="291"/>
    </location>
    <ligand>
        <name>Mg(2+)</name>
        <dbReference type="ChEBI" id="CHEBI:18420"/>
    </ligand>
</feature>
<dbReference type="PATRIC" id="fig|1408189.4.peg.2356"/>
<dbReference type="PANTHER" id="PTHR32057:SF14">
    <property type="entry name" value="PROTEIN ADENYLYLTRANSFERASE SELO, MITOCHONDRIAL"/>
    <property type="match status" value="1"/>
</dbReference>
<dbReference type="RefSeq" id="WP_053413026.1">
    <property type="nucleotide sequence ID" value="NZ_CP006841.1"/>
</dbReference>
<evidence type="ECO:0000313" key="9">
    <source>
        <dbReference type="EMBL" id="ALA68226.1"/>
    </source>
</evidence>
<dbReference type="AlphaFoldDB" id="A0A0K2H3E2"/>
<dbReference type="GO" id="GO:0000287">
    <property type="term" value="F:magnesium ion binding"/>
    <property type="evidence" value="ECO:0007669"/>
    <property type="project" value="UniProtKB-UniRule"/>
</dbReference>
<reference evidence="9 10" key="1">
    <citation type="submission" date="2013-10" db="EMBL/GenBank/DDBJ databases">
        <title>Complete genome sequence of Corynebacterium lactis DSM 45799(T), isolated from raw cow milk.</title>
        <authorList>
            <person name="Ruckert C."/>
            <person name="Albersmeier A."/>
            <person name="Lipski A."/>
            <person name="Kalinowski J."/>
        </authorList>
    </citation>
    <scope>NUCLEOTIDE SEQUENCE [LARGE SCALE GENOMIC DNA]</scope>
    <source>
        <strain evidence="9 10">RW2-5</strain>
    </source>
</reference>
<feature type="binding site" evidence="8">
    <location>
        <position position="136"/>
    </location>
    <ligand>
        <name>ATP</name>
        <dbReference type="ChEBI" id="CHEBI:30616"/>
    </ligand>
</feature>
<feature type="binding site" evidence="8">
    <location>
        <position position="211"/>
    </location>
    <ligand>
        <name>ATP</name>
        <dbReference type="ChEBI" id="CHEBI:30616"/>
    </ligand>
</feature>
<gene>
    <name evidence="8" type="primary">ydiU</name>
    <name evidence="8" type="synonym">selO</name>
    <name evidence="9" type="ORF">CLAC_11675</name>
</gene>
<proteinExistence type="inferred from homology"/>
<dbReference type="OrthoDB" id="9776281at2"/>
<feature type="binding site" evidence="8">
    <location>
        <position position="149"/>
    </location>
    <ligand>
        <name>ATP</name>
        <dbReference type="ChEBI" id="CHEBI:30616"/>
    </ligand>
</feature>
<evidence type="ECO:0000256" key="4">
    <source>
        <dbReference type="ARBA" id="ARBA00022723"/>
    </source>
</evidence>
<evidence type="ECO:0000256" key="7">
    <source>
        <dbReference type="ARBA" id="ARBA00022842"/>
    </source>
</evidence>
<keyword evidence="8" id="KW-0464">Manganese</keyword>
<comment type="catalytic activity">
    <reaction evidence="8">
        <text>L-threonyl-[protein] + ATP = 3-O-(5'-adenylyl)-L-threonyl-[protein] + diphosphate</text>
        <dbReference type="Rhea" id="RHEA:54292"/>
        <dbReference type="Rhea" id="RHEA-COMP:11060"/>
        <dbReference type="Rhea" id="RHEA-COMP:13847"/>
        <dbReference type="ChEBI" id="CHEBI:30013"/>
        <dbReference type="ChEBI" id="CHEBI:30616"/>
        <dbReference type="ChEBI" id="CHEBI:33019"/>
        <dbReference type="ChEBI" id="CHEBI:138113"/>
        <dbReference type="EC" id="2.7.7.108"/>
    </reaction>
</comment>
<evidence type="ECO:0000256" key="8">
    <source>
        <dbReference type="HAMAP-Rule" id="MF_00692"/>
    </source>
</evidence>
<keyword evidence="5 8" id="KW-0547">Nucleotide-binding</keyword>
<feature type="binding site" evidence="8">
    <location>
        <position position="91"/>
    </location>
    <ligand>
        <name>ATP</name>
        <dbReference type="ChEBI" id="CHEBI:30616"/>
    </ligand>
</feature>
<keyword evidence="2 8" id="KW-0808">Transferase</keyword>
<comment type="function">
    <text evidence="8">Nucleotidyltransferase involved in the post-translational modification of proteins. It can catalyze the addition of adenosine monophosphate (AMP) or uridine monophosphate (UMP) to a protein, resulting in modifications known as AMPylation and UMPylation.</text>
</comment>
<keyword evidence="3 8" id="KW-0548">Nucleotidyltransferase</keyword>
<comment type="similarity">
    <text evidence="1 8">Belongs to the SELO family.</text>
</comment>
<dbReference type="HAMAP" id="MF_00692">
    <property type="entry name" value="SelO"/>
    <property type="match status" value="1"/>
</dbReference>
<dbReference type="KEGG" id="clw:CLAC_11675"/>
<keyword evidence="10" id="KW-1185">Reference proteome</keyword>
<dbReference type="EC" id="2.7.7.-" evidence="8"/>
<evidence type="ECO:0000256" key="1">
    <source>
        <dbReference type="ARBA" id="ARBA00009747"/>
    </source>
</evidence>
<dbReference type="GO" id="GO:0005524">
    <property type="term" value="F:ATP binding"/>
    <property type="evidence" value="ECO:0007669"/>
    <property type="project" value="UniProtKB-UniRule"/>
</dbReference>
<comment type="catalytic activity">
    <reaction evidence="8">
        <text>L-seryl-[protein] + UTP = O-(5'-uridylyl)-L-seryl-[protein] + diphosphate</text>
        <dbReference type="Rhea" id="RHEA:64604"/>
        <dbReference type="Rhea" id="RHEA-COMP:9863"/>
        <dbReference type="Rhea" id="RHEA-COMP:16635"/>
        <dbReference type="ChEBI" id="CHEBI:29999"/>
        <dbReference type="ChEBI" id="CHEBI:33019"/>
        <dbReference type="ChEBI" id="CHEBI:46398"/>
        <dbReference type="ChEBI" id="CHEBI:156051"/>
    </reaction>
</comment>
<keyword evidence="6 8" id="KW-0067">ATP-binding</keyword>
<dbReference type="Proteomes" id="UP000058446">
    <property type="component" value="Chromosome"/>
</dbReference>
<keyword evidence="4 8" id="KW-0479">Metal-binding</keyword>
<evidence type="ECO:0000256" key="5">
    <source>
        <dbReference type="ARBA" id="ARBA00022741"/>
    </source>
</evidence>
<dbReference type="Pfam" id="PF02696">
    <property type="entry name" value="SelO"/>
    <property type="match status" value="2"/>
</dbReference>
<feature type="active site" description="Proton acceptor" evidence="8">
    <location>
        <position position="281"/>
    </location>
</feature>
<comment type="catalytic activity">
    <reaction evidence="8">
        <text>L-seryl-[protein] + ATP = 3-O-(5'-adenylyl)-L-seryl-[protein] + diphosphate</text>
        <dbReference type="Rhea" id="RHEA:58120"/>
        <dbReference type="Rhea" id="RHEA-COMP:9863"/>
        <dbReference type="Rhea" id="RHEA-COMP:15073"/>
        <dbReference type="ChEBI" id="CHEBI:29999"/>
        <dbReference type="ChEBI" id="CHEBI:30616"/>
        <dbReference type="ChEBI" id="CHEBI:33019"/>
        <dbReference type="ChEBI" id="CHEBI:142516"/>
        <dbReference type="EC" id="2.7.7.108"/>
    </reaction>
</comment>
<dbReference type="EC" id="2.7.7.108" evidence="8"/>
<feature type="binding site" evidence="8">
    <location>
        <position position="291"/>
    </location>
    <ligand>
        <name>ATP</name>
        <dbReference type="ChEBI" id="CHEBI:30616"/>
    </ligand>
</feature>
<feature type="binding site" evidence="8">
    <location>
        <position position="148"/>
    </location>
    <ligand>
        <name>ATP</name>
        <dbReference type="ChEBI" id="CHEBI:30616"/>
    </ligand>
</feature>